<dbReference type="GO" id="GO:0006518">
    <property type="term" value="P:peptide metabolic process"/>
    <property type="evidence" value="ECO:0007669"/>
    <property type="project" value="TreeGrafter"/>
</dbReference>
<dbReference type="PANTHER" id="PTHR11804">
    <property type="entry name" value="PROTEASE M3 THIMET OLIGOPEPTIDASE-RELATED"/>
    <property type="match status" value="1"/>
</dbReference>
<evidence type="ECO:0000313" key="10">
    <source>
        <dbReference type="Proteomes" id="UP000729402"/>
    </source>
</evidence>
<evidence type="ECO:0000256" key="2">
    <source>
        <dbReference type="ARBA" id="ARBA00022723"/>
    </source>
</evidence>
<comment type="cofactor">
    <cofactor evidence="6">
        <name>Zn(2+)</name>
        <dbReference type="ChEBI" id="CHEBI:29105"/>
    </cofactor>
    <text evidence="6">Binds 1 zinc ion.</text>
</comment>
<keyword evidence="2 6" id="KW-0479">Metal-binding</keyword>
<dbReference type="AlphaFoldDB" id="A0A8J5V3C7"/>
<keyword evidence="4 6" id="KW-0862">Zinc</keyword>
<evidence type="ECO:0000256" key="5">
    <source>
        <dbReference type="ARBA" id="ARBA00023049"/>
    </source>
</evidence>
<evidence type="ECO:0000256" key="4">
    <source>
        <dbReference type="ARBA" id="ARBA00022833"/>
    </source>
</evidence>
<dbReference type="PANTHER" id="PTHR11804:SF83">
    <property type="entry name" value="LD37516P"/>
    <property type="match status" value="1"/>
</dbReference>
<dbReference type="Proteomes" id="UP000729402">
    <property type="component" value="Unassembled WGS sequence"/>
</dbReference>
<gene>
    <name evidence="9" type="ORF">GUJ93_ZPchr0009g664</name>
</gene>
<evidence type="ECO:0000256" key="7">
    <source>
        <dbReference type="SAM" id="MobiDB-lite"/>
    </source>
</evidence>
<keyword evidence="5 6" id="KW-0482">Metalloprotease</keyword>
<sequence length="251" mass="27779">MVNLEVLEAQFLDRTVEAKDLSLEDLSTWSSIGRSPSPNLASLLTFPNLPFALTPPPPPLPAPPASAASPRPAASTRLRPSGLRPHRPVGLRPPRPAGLRRLRPPRPAALRRLRPPKPRRPPPPPLASVPPASARIARSASVRLRNRCVETVFHEFGHALQHMLTKQDEGFVAGIRGIEWDAVELPSQFMENWCYHKNTLLSIAKHYETGELLPEEIYEKLVAAKNFRAGTFSLRQFSGASGSLKNSFLRN</sequence>
<dbReference type="InterPro" id="IPR045090">
    <property type="entry name" value="Pept_M3A_M3B"/>
</dbReference>
<reference evidence="9" key="1">
    <citation type="journal article" date="2021" name="bioRxiv">
        <title>Whole Genome Assembly and Annotation of Northern Wild Rice, Zizania palustris L., Supports a Whole Genome Duplication in the Zizania Genus.</title>
        <authorList>
            <person name="Haas M."/>
            <person name="Kono T."/>
            <person name="Macchietto M."/>
            <person name="Millas R."/>
            <person name="McGilp L."/>
            <person name="Shao M."/>
            <person name="Duquette J."/>
            <person name="Hirsch C.N."/>
            <person name="Kimball J."/>
        </authorList>
    </citation>
    <scope>NUCLEOTIDE SEQUENCE</scope>
    <source>
        <tissue evidence="9">Fresh leaf tissue</tissue>
    </source>
</reference>
<dbReference type="InterPro" id="IPR001567">
    <property type="entry name" value="Pept_M3A_M3B_dom"/>
</dbReference>
<comment type="caution">
    <text evidence="9">The sequence shown here is derived from an EMBL/GenBank/DDBJ whole genome shotgun (WGS) entry which is preliminary data.</text>
</comment>
<keyword evidence="1 6" id="KW-0645">Protease</keyword>
<organism evidence="9 10">
    <name type="scientific">Zizania palustris</name>
    <name type="common">Northern wild rice</name>
    <dbReference type="NCBI Taxonomy" id="103762"/>
    <lineage>
        <taxon>Eukaryota</taxon>
        <taxon>Viridiplantae</taxon>
        <taxon>Streptophyta</taxon>
        <taxon>Embryophyta</taxon>
        <taxon>Tracheophyta</taxon>
        <taxon>Spermatophyta</taxon>
        <taxon>Magnoliopsida</taxon>
        <taxon>Liliopsida</taxon>
        <taxon>Poales</taxon>
        <taxon>Poaceae</taxon>
        <taxon>BOP clade</taxon>
        <taxon>Oryzoideae</taxon>
        <taxon>Oryzeae</taxon>
        <taxon>Zizaniinae</taxon>
        <taxon>Zizania</taxon>
    </lineage>
</organism>
<dbReference type="EMBL" id="JAAALK010000289">
    <property type="protein sequence ID" value="KAG8050055.1"/>
    <property type="molecule type" value="Genomic_DNA"/>
</dbReference>
<feature type="domain" description="Peptidase M3A/M3B catalytic" evidence="8">
    <location>
        <begin position="146"/>
        <end position="238"/>
    </location>
</feature>
<dbReference type="GO" id="GO:0006508">
    <property type="term" value="P:proteolysis"/>
    <property type="evidence" value="ECO:0007669"/>
    <property type="project" value="UniProtKB-KW"/>
</dbReference>
<evidence type="ECO:0000259" key="8">
    <source>
        <dbReference type="Pfam" id="PF01432"/>
    </source>
</evidence>
<dbReference type="GO" id="GO:0046872">
    <property type="term" value="F:metal ion binding"/>
    <property type="evidence" value="ECO:0007669"/>
    <property type="project" value="UniProtKB-UniRule"/>
</dbReference>
<protein>
    <recommendedName>
        <fullName evidence="8">Peptidase M3A/M3B catalytic domain-containing protein</fullName>
    </recommendedName>
</protein>
<proteinExistence type="inferred from homology"/>
<feature type="compositionally biased region" description="Pro residues" evidence="7">
    <location>
        <begin position="55"/>
        <end position="64"/>
    </location>
</feature>
<dbReference type="OrthoDB" id="534666at2759"/>
<accession>A0A8J5V3C7</accession>
<feature type="region of interest" description="Disordered" evidence="7">
    <location>
        <begin position="55"/>
        <end position="132"/>
    </location>
</feature>
<comment type="similarity">
    <text evidence="6">Belongs to the peptidase M3 family.</text>
</comment>
<dbReference type="Pfam" id="PF01432">
    <property type="entry name" value="Peptidase_M3"/>
    <property type="match status" value="1"/>
</dbReference>
<feature type="compositionally biased region" description="Basic residues" evidence="7">
    <location>
        <begin position="98"/>
        <end position="120"/>
    </location>
</feature>
<evidence type="ECO:0000256" key="6">
    <source>
        <dbReference type="RuleBase" id="RU003435"/>
    </source>
</evidence>
<feature type="compositionally biased region" description="Low complexity" evidence="7">
    <location>
        <begin position="65"/>
        <end position="80"/>
    </location>
</feature>
<evidence type="ECO:0000313" key="9">
    <source>
        <dbReference type="EMBL" id="KAG8050055.1"/>
    </source>
</evidence>
<evidence type="ECO:0000256" key="3">
    <source>
        <dbReference type="ARBA" id="ARBA00022801"/>
    </source>
</evidence>
<keyword evidence="3 6" id="KW-0378">Hydrolase</keyword>
<keyword evidence="10" id="KW-1185">Reference proteome</keyword>
<evidence type="ECO:0000256" key="1">
    <source>
        <dbReference type="ARBA" id="ARBA00022670"/>
    </source>
</evidence>
<reference evidence="9" key="2">
    <citation type="submission" date="2021-02" db="EMBL/GenBank/DDBJ databases">
        <authorList>
            <person name="Kimball J.A."/>
            <person name="Haas M.W."/>
            <person name="Macchietto M."/>
            <person name="Kono T."/>
            <person name="Duquette J."/>
            <person name="Shao M."/>
        </authorList>
    </citation>
    <scope>NUCLEOTIDE SEQUENCE</scope>
    <source>
        <tissue evidence="9">Fresh leaf tissue</tissue>
    </source>
</reference>
<dbReference type="GO" id="GO:0004222">
    <property type="term" value="F:metalloendopeptidase activity"/>
    <property type="evidence" value="ECO:0007669"/>
    <property type="project" value="InterPro"/>
</dbReference>
<name>A0A8J5V3C7_ZIZPA</name>